<feature type="compositionally biased region" description="Polar residues" evidence="1">
    <location>
        <begin position="1"/>
        <end position="17"/>
    </location>
</feature>
<dbReference type="GeneID" id="85387205"/>
<feature type="region of interest" description="Disordered" evidence="1">
    <location>
        <begin position="143"/>
        <end position="195"/>
    </location>
</feature>
<evidence type="ECO:0000256" key="1">
    <source>
        <dbReference type="SAM" id="MobiDB-lite"/>
    </source>
</evidence>
<organism evidence="2 3">
    <name type="scientific">Glomerella acutata</name>
    <name type="common">Colletotrichum acutatum</name>
    <dbReference type="NCBI Taxonomy" id="27357"/>
    <lineage>
        <taxon>Eukaryota</taxon>
        <taxon>Fungi</taxon>
        <taxon>Dikarya</taxon>
        <taxon>Ascomycota</taxon>
        <taxon>Pezizomycotina</taxon>
        <taxon>Sordariomycetes</taxon>
        <taxon>Hypocreomycetidae</taxon>
        <taxon>Glomerellales</taxon>
        <taxon>Glomerellaceae</taxon>
        <taxon>Colletotrichum</taxon>
        <taxon>Colletotrichum acutatum species complex</taxon>
    </lineage>
</organism>
<dbReference type="EMBL" id="JAHMHS010000012">
    <property type="protein sequence ID" value="KAK1729373.1"/>
    <property type="molecule type" value="Genomic_DNA"/>
</dbReference>
<dbReference type="AlphaFoldDB" id="A0AAD8XL27"/>
<proteinExistence type="predicted"/>
<comment type="caution">
    <text evidence="2">The sequence shown here is derived from an EMBL/GenBank/DDBJ whole genome shotgun (WGS) entry which is preliminary data.</text>
</comment>
<keyword evidence="3" id="KW-1185">Reference proteome</keyword>
<feature type="compositionally biased region" description="Polar residues" evidence="1">
    <location>
        <begin position="166"/>
        <end position="175"/>
    </location>
</feature>
<gene>
    <name evidence="2" type="ORF">BDZ83DRAFT_52480</name>
</gene>
<protein>
    <submittedName>
        <fullName evidence="2">Uncharacterized protein</fullName>
    </submittedName>
</protein>
<feature type="region of interest" description="Disordered" evidence="1">
    <location>
        <begin position="1"/>
        <end position="20"/>
    </location>
</feature>
<name>A0AAD8XL27_GLOAC</name>
<reference evidence="2" key="1">
    <citation type="submission" date="2021-12" db="EMBL/GenBank/DDBJ databases">
        <title>Comparative genomics, transcriptomics and evolutionary studies reveal genomic signatures of adaptation to plant cell wall in hemibiotrophic fungi.</title>
        <authorList>
            <consortium name="DOE Joint Genome Institute"/>
            <person name="Baroncelli R."/>
            <person name="Diaz J.F."/>
            <person name="Benocci T."/>
            <person name="Peng M."/>
            <person name="Battaglia E."/>
            <person name="Haridas S."/>
            <person name="Andreopoulos W."/>
            <person name="Labutti K."/>
            <person name="Pangilinan J."/>
            <person name="Floch G.L."/>
            <person name="Makela M.R."/>
            <person name="Henrissat B."/>
            <person name="Grigoriev I.V."/>
            <person name="Crouch J.A."/>
            <person name="De Vries R.P."/>
            <person name="Sukno S.A."/>
            <person name="Thon M.R."/>
        </authorList>
    </citation>
    <scope>NUCLEOTIDE SEQUENCE</scope>
    <source>
        <strain evidence="2">CBS 112980</strain>
    </source>
</reference>
<sequence length="249" mass="27066">MASSLSVTAQGPTSGMDSDQHPANVLAFHCISSSANTHNGNFSAVFDGCTSKETRRDDVTTLNPSARRYPRPVSSASGQPTTVLIVSPVPRSRSCRQRAYGEQDRCRKSMQAYTPRTTQRARLYQSAIGTIALKAQRSIIESTGAPERTTGPIAGHYRKDLRSCPSHMTAQSPASTERHLRGAEPQLSGASPGLCSIPRFRTQDTCRTPERVLHVATLYLASGRPPCRLVQLLPKRRLQRRGDVSGPAP</sequence>
<evidence type="ECO:0000313" key="3">
    <source>
        <dbReference type="Proteomes" id="UP001244207"/>
    </source>
</evidence>
<dbReference type="Proteomes" id="UP001244207">
    <property type="component" value="Unassembled WGS sequence"/>
</dbReference>
<dbReference type="RefSeq" id="XP_060369428.1">
    <property type="nucleotide sequence ID" value="XM_060503306.1"/>
</dbReference>
<evidence type="ECO:0000313" key="2">
    <source>
        <dbReference type="EMBL" id="KAK1729373.1"/>
    </source>
</evidence>
<accession>A0AAD8XL27</accession>